<evidence type="ECO:0000256" key="2">
    <source>
        <dbReference type="ARBA" id="ARBA00022679"/>
    </source>
</evidence>
<dbReference type="GO" id="GO:0009073">
    <property type="term" value="P:aromatic amino acid family biosynthetic process"/>
    <property type="evidence" value="ECO:0007669"/>
    <property type="project" value="UniProtKB-KW"/>
</dbReference>
<dbReference type="Pfam" id="PF01474">
    <property type="entry name" value="DAHP_synth_2"/>
    <property type="match status" value="1"/>
</dbReference>
<dbReference type="GO" id="GO:0008652">
    <property type="term" value="P:amino acid biosynthetic process"/>
    <property type="evidence" value="ECO:0007669"/>
    <property type="project" value="UniProtKB-KW"/>
</dbReference>
<keyword evidence="3" id="KW-0104">Cadmium</keyword>
<dbReference type="EMBL" id="CP032097">
    <property type="protein sequence ID" value="AXX94064.1"/>
    <property type="molecule type" value="Genomic_DNA"/>
</dbReference>
<dbReference type="SUPFAM" id="SSF51569">
    <property type="entry name" value="Aldolase"/>
    <property type="match status" value="1"/>
</dbReference>
<evidence type="ECO:0000256" key="4">
    <source>
        <dbReference type="RuleBase" id="RU363071"/>
    </source>
</evidence>
<keyword evidence="3" id="KW-0170">Cobalt</keyword>
<evidence type="ECO:0000313" key="8">
    <source>
        <dbReference type="Proteomes" id="UP000290588"/>
    </source>
</evidence>
<dbReference type="Gene3D" id="3.20.20.70">
    <property type="entry name" value="Aldolase class I"/>
    <property type="match status" value="1"/>
</dbReference>
<keyword evidence="2 4" id="KW-0808">Transferase</keyword>
<dbReference type="GO" id="GO:0003849">
    <property type="term" value="F:3-deoxy-7-phosphoheptulonate synthase activity"/>
    <property type="evidence" value="ECO:0007669"/>
    <property type="project" value="UniProtKB-EC"/>
</dbReference>
<feature type="binding site" evidence="3">
    <location>
        <position position="107"/>
    </location>
    <ligand>
        <name>phosphoenolpyruvate</name>
        <dbReference type="ChEBI" id="CHEBI:58702"/>
    </ligand>
</feature>
<protein>
    <recommendedName>
        <fullName evidence="4">Phospho-2-dehydro-3-deoxyheptonate aldolase</fullName>
        <ecNumber evidence="4">2.5.1.54</ecNumber>
    </recommendedName>
</protein>
<accession>A0A347U5D6</accession>
<keyword evidence="4" id="KW-0028">Amino-acid biosynthesis</keyword>
<reference evidence="6 8" key="1">
    <citation type="submission" date="2017-09" db="EMBL/GenBank/DDBJ databases">
        <title>Genomics of the genus Arcobacter.</title>
        <authorList>
            <person name="Perez-Cataluna A."/>
            <person name="Figueras M.J."/>
            <person name="Salas-Masso N."/>
        </authorList>
    </citation>
    <scope>NUCLEOTIDE SEQUENCE [LARGE SCALE GENOMIC DNA]</scope>
    <source>
        <strain evidence="6 8">CECT 7837</strain>
    </source>
</reference>
<dbReference type="PANTHER" id="PTHR21337:SF0">
    <property type="entry name" value="PHOSPHO-2-DEHYDRO-3-DEOXYHEPTONATE ALDOLASE"/>
    <property type="match status" value="1"/>
</dbReference>
<keyword evidence="4" id="KW-0057">Aromatic amino acid biosynthesis</keyword>
<evidence type="ECO:0000313" key="7">
    <source>
        <dbReference type="Proteomes" id="UP000262582"/>
    </source>
</evidence>
<dbReference type="PANTHER" id="PTHR21337">
    <property type="entry name" value="PHOSPHO-2-DEHYDRO-3-DEOXYHEPTONATE ALDOLASE 1, 2"/>
    <property type="match status" value="1"/>
</dbReference>
<evidence type="ECO:0000313" key="6">
    <source>
        <dbReference type="EMBL" id="RXI32424.1"/>
    </source>
</evidence>
<feature type="binding site" evidence="3">
    <location>
        <position position="290"/>
    </location>
    <ligand>
        <name>phosphoenolpyruvate</name>
        <dbReference type="ChEBI" id="CHEBI:58702"/>
    </ligand>
</feature>
<dbReference type="AlphaFoldDB" id="A0A347U5D6"/>
<dbReference type="Proteomes" id="UP000262582">
    <property type="component" value="Chromosome"/>
</dbReference>
<dbReference type="EC" id="2.5.1.54" evidence="4"/>
<dbReference type="InterPro" id="IPR002480">
    <property type="entry name" value="DAHP_synth_2"/>
</dbReference>
<dbReference type="EMBL" id="NXIG01000002">
    <property type="protein sequence ID" value="RXI32424.1"/>
    <property type="molecule type" value="Genomic_DNA"/>
</dbReference>
<dbReference type="InterPro" id="IPR013785">
    <property type="entry name" value="Aldolase_TIM"/>
</dbReference>
<evidence type="ECO:0000313" key="5">
    <source>
        <dbReference type="EMBL" id="AXX94064.1"/>
    </source>
</evidence>
<dbReference type="NCBIfam" id="TIGR01358">
    <property type="entry name" value="DAHP_synth_II"/>
    <property type="match status" value="1"/>
</dbReference>
<dbReference type="KEGG" id="aell:AELL_0372"/>
<comment type="pathway">
    <text evidence="4">Metabolic intermediate biosynthesis; chorismate biosynthesis; chorismate from D-erythrose 4-phosphate and phosphoenolpyruvate: step 1/7.</text>
</comment>
<feature type="binding site" evidence="3">
    <location>
        <position position="395"/>
    </location>
    <ligand>
        <name>Mn(2+)</name>
        <dbReference type="ChEBI" id="CHEBI:29035"/>
    </ligand>
</feature>
<reference evidence="5 7" key="2">
    <citation type="submission" date="2018-08" db="EMBL/GenBank/DDBJ databases">
        <title>Complete genome of the Arcobacter ellisii type strain LMG 26155.</title>
        <authorList>
            <person name="Miller W.G."/>
            <person name="Yee E."/>
            <person name="Bono J.L."/>
        </authorList>
    </citation>
    <scope>NUCLEOTIDE SEQUENCE [LARGE SCALE GENOMIC DNA]</scope>
    <source>
        <strain evidence="5 7">LMG 26155</strain>
    </source>
</reference>
<gene>
    <name evidence="5" type="primary">aroG</name>
    <name evidence="5" type="ORF">AELL_0372</name>
    <name evidence="6" type="ORF">CP962_02135</name>
</gene>
<comment type="similarity">
    <text evidence="1 4">Belongs to the class-II DAHP synthase family.</text>
</comment>
<keyword evidence="3" id="KW-0464">Manganese</keyword>
<evidence type="ECO:0000256" key="3">
    <source>
        <dbReference type="PIRSR" id="PIRSR602480-1"/>
    </source>
</evidence>
<feature type="binding site" evidence="3">
    <location>
        <position position="321"/>
    </location>
    <ligand>
        <name>phosphoenolpyruvate</name>
        <dbReference type="ChEBI" id="CHEBI:58702"/>
    </ligand>
</feature>
<feature type="binding site" evidence="3">
    <location>
        <position position="426"/>
    </location>
    <ligand>
        <name>Mn(2+)</name>
        <dbReference type="ChEBI" id="CHEBI:29035"/>
    </ligand>
</feature>
<keyword evidence="7" id="KW-1185">Reference proteome</keyword>
<organism evidence="6 8">
    <name type="scientific">Arcobacter ellisii</name>
    <dbReference type="NCBI Taxonomy" id="913109"/>
    <lineage>
        <taxon>Bacteria</taxon>
        <taxon>Pseudomonadati</taxon>
        <taxon>Campylobacterota</taxon>
        <taxon>Epsilonproteobacteria</taxon>
        <taxon>Campylobacterales</taxon>
        <taxon>Arcobacteraceae</taxon>
        <taxon>Arcobacter</taxon>
    </lineage>
</organism>
<feature type="binding site" evidence="3">
    <location>
        <position position="68"/>
    </location>
    <ligand>
        <name>Mn(2+)</name>
        <dbReference type="ChEBI" id="CHEBI:29035"/>
    </ligand>
</feature>
<sequence length="453" mass="50535">MNIWTPSSWRDFPIKQQPTYNDLEKLAKVESELASYPPLIFAGEALNLKKQLADVVNGKAFLLQGGDCAESFNAFNATNIKDLFKVMMQMAVVLTFSGGCPVVKVGRVAGQFAKPRSADFEEIDGVTLPSYRGDIVNDIDFTEKARNPRAKKLLKAYNQSAATMNLLRAFSRGGMADLNQVHLWNLDFVKDNYLGAKYEELANKISESLTFMKACGITSENTPQLNQTTLFTSHEALLLNYEQALTRRDSITGDWFNCAAHMLWIGDRTRDLKDAHIEYFRGINNPIGCKVGPTMKEDELIQLIDTLNPNNEAGRLNLIVRMGANKVGDFFPKLLQRVKAEGKNVLWSSDPMHGNTIKADNGYKTRDFEAILSEVKQFFQIHKAEGTYAGGIHLEMTGQNVTECTGSCSSAVTQESLSSRYHTQCDPRLNADQALELSFMIADTLKEARKNLA</sequence>
<feature type="binding site" evidence="3">
    <location>
        <position position="353"/>
    </location>
    <ligand>
        <name>Mn(2+)</name>
        <dbReference type="ChEBI" id="CHEBI:29035"/>
    </ligand>
</feature>
<proteinExistence type="inferred from homology"/>
<dbReference type="RefSeq" id="WP_118916310.1">
    <property type="nucleotide sequence ID" value="NZ_CP032097.1"/>
</dbReference>
<dbReference type="OrthoDB" id="9766852at2"/>
<comment type="catalytic activity">
    <reaction evidence="4">
        <text>D-erythrose 4-phosphate + phosphoenolpyruvate + H2O = 7-phospho-2-dehydro-3-deoxy-D-arabino-heptonate + phosphate</text>
        <dbReference type="Rhea" id="RHEA:14717"/>
        <dbReference type="ChEBI" id="CHEBI:15377"/>
        <dbReference type="ChEBI" id="CHEBI:16897"/>
        <dbReference type="ChEBI" id="CHEBI:43474"/>
        <dbReference type="ChEBI" id="CHEBI:58394"/>
        <dbReference type="ChEBI" id="CHEBI:58702"/>
        <dbReference type="EC" id="2.5.1.54"/>
    </reaction>
</comment>
<name>A0A347U5D6_9BACT</name>
<evidence type="ECO:0000256" key="1">
    <source>
        <dbReference type="ARBA" id="ARBA00008911"/>
    </source>
</evidence>
<comment type="cofactor">
    <cofactor evidence="3">
        <name>Mn(2+)</name>
        <dbReference type="ChEBI" id="CHEBI:29035"/>
    </cofactor>
    <cofactor evidence="3">
        <name>Co(2+)</name>
        <dbReference type="ChEBI" id="CHEBI:48828"/>
    </cofactor>
    <cofactor evidence="3">
        <name>Cd(2+)</name>
        <dbReference type="ChEBI" id="CHEBI:48775"/>
    </cofactor>
    <text evidence="3">Binds 1 divalent cation per subunit. The enzyme is active with manganese, cobalt or cadmium ions.</text>
</comment>
<dbReference type="Proteomes" id="UP000290588">
    <property type="component" value="Unassembled WGS sequence"/>
</dbReference>